<evidence type="ECO:0000313" key="3">
    <source>
        <dbReference type="Proteomes" id="UP000032180"/>
    </source>
</evidence>
<feature type="compositionally biased region" description="Basic and acidic residues" evidence="1">
    <location>
        <begin position="1"/>
        <end position="11"/>
    </location>
</feature>
<dbReference type="Proteomes" id="UP000032180">
    <property type="component" value="Chromosome 1"/>
</dbReference>
<keyword evidence="3" id="KW-1185">Reference proteome</keyword>
<sequence length="454" mass="50800">MGFTSRPDKRAGTGPSRSDPAGGRGGGGAMGGGSGEDVGGGGWWDDPDGDELRARFKAFTGQRCDWPQPKLLFWKDLILRVARRLRLCSAPARIVSGSMPPPPPPAPTLLPPVTDVWFARPGGLTPLCLPQVLEEMRADGEILLKSELIDPASGSLYQLVRRMSQMAVSKQPIVQDDVVVFKSLVEERAAYIVEQLRNSHWTSTCILTISKFNTFFHGREDCHVALCYLTQCGKARYIVDRRQDSVEGVKFSLMAAQVPAVSKLDYDTLHLIWTEEKLQHQLDVLHRQWEISRRRALLSFKSGDKQAAYRYARQSKLFSESRKRCTPLLERVEEVISLIANAETTKKVNEAIKISIQAMKEHHVSIEEVNEHLKEVDDLVATQREIDGAIGSVILQSIDSKENIEEEFMKLEAELQDEIPHIQEDPVSHANEELPDEDVDSLSNDLSNIKLEAI</sequence>
<name>A0A0D9UZU1_9ORYZ</name>
<dbReference type="GO" id="GO:0009898">
    <property type="term" value="C:cytoplasmic side of plasma membrane"/>
    <property type="evidence" value="ECO:0007669"/>
    <property type="project" value="TreeGrafter"/>
</dbReference>
<evidence type="ECO:0008006" key="4">
    <source>
        <dbReference type="Google" id="ProtNLM"/>
    </source>
</evidence>
<reference evidence="2 3" key="1">
    <citation type="submission" date="2012-08" db="EMBL/GenBank/DDBJ databases">
        <title>Oryza genome evolution.</title>
        <authorList>
            <person name="Wing R.A."/>
        </authorList>
    </citation>
    <scope>NUCLEOTIDE SEQUENCE</scope>
</reference>
<dbReference type="GO" id="GO:0005771">
    <property type="term" value="C:multivesicular body"/>
    <property type="evidence" value="ECO:0007669"/>
    <property type="project" value="TreeGrafter"/>
</dbReference>
<dbReference type="Pfam" id="PF03357">
    <property type="entry name" value="Snf7"/>
    <property type="match status" value="1"/>
</dbReference>
<dbReference type="PANTHER" id="PTHR22761:SF7">
    <property type="entry name" value="SNF7 FAMILY PROTEIN"/>
    <property type="match status" value="1"/>
</dbReference>
<feature type="compositionally biased region" description="Gly residues" evidence="1">
    <location>
        <begin position="22"/>
        <end position="43"/>
    </location>
</feature>
<dbReference type="STRING" id="77586.A0A0D9UZU1"/>
<dbReference type="HOGENOM" id="CLU_053950_0_0_1"/>
<dbReference type="AlphaFoldDB" id="A0A0D9UZU1"/>
<accession>A0A0D9UZU1</accession>
<reference evidence="3" key="2">
    <citation type="submission" date="2013-12" db="EMBL/GenBank/DDBJ databases">
        <authorList>
            <person name="Yu Y."/>
            <person name="Lee S."/>
            <person name="de Baynast K."/>
            <person name="Wissotski M."/>
            <person name="Liu L."/>
            <person name="Talag J."/>
            <person name="Goicoechea J."/>
            <person name="Angelova A."/>
            <person name="Jetty R."/>
            <person name="Kudrna D."/>
            <person name="Golser W."/>
            <person name="Rivera L."/>
            <person name="Zhang J."/>
            <person name="Wing R."/>
        </authorList>
    </citation>
    <scope>NUCLEOTIDE SEQUENCE</scope>
</reference>
<protein>
    <recommendedName>
        <fullName evidence="4">Charged multivesicular body protein 7</fullName>
    </recommendedName>
</protein>
<dbReference type="GO" id="GO:0032511">
    <property type="term" value="P:late endosome to vacuole transport via multivesicular body sorting pathway"/>
    <property type="evidence" value="ECO:0007669"/>
    <property type="project" value="TreeGrafter"/>
</dbReference>
<organism evidence="2 3">
    <name type="scientific">Leersia perrieri</name>
    <dbReference type="NCBI Taxonomy" id="77586"/>
    <lineage>
        <taxon>Eukaryota</taxon>
        <taxon>Viridiplantae</taxon>
        <taxon>Streptophyta</taxon>
        <taxon>Embryophyta</taxon>
        <taxon>Tracheophyta</taxon>
        <taxon>Spermatophyta</taxon>
        <taxon>Magnoliopsida</taxon>
        <taxon>Liliopsida</taxon>
        <taxon>Poales</taxon>
        <taxon>Poaceae</taxon>
        <taxon>BOP clade</taxon>
        <taxon>Oryzoideae</taxon>
        <taxon>Oryzeae</taxon>
        <taxon>Oryzinae</taxon>
        <taxon>Leersia</taxon>
    </lineage>
</organism>
<dbReference type="InterPro" id="IPR005024">
    <property type="entry name" value="Snf7_fam"/>
</dbReference>
<dbReference type="eggNOG" id="KOG2911">
    <property type="taxonomic scope" value="Eukaryota"/>
</dbReference>
<dbReference type="GO" id="GO:0006900">
    <property type="term" value="P:vesicle budding from membrane"/>
    <property type="evidence" value="ECO:0007669"/>
    <property type="project" value="TreeGrafter"/>
</dbReference>
<feature type="region of interest" description="Disordered" evidence="1">
    <location>
        <begin position="1"/>
        <end position="46"/>
    </location>
</feature>
<evidence type="ECO:0000313" key="2">
    <source>
        <dbReference type="EnsemblPlants" id="LPERR01G10940.1"/>
    </source>
</evidence>
<evidence type="ECO:0000256" key="1">
    <source>
        <dbReference type="SAM" id="MobiDB-lite"/>
    </source>
</evidence>
<reference evidence="2" key="3">
    <citation type="submission" date="2015-04" db="UniProtKB">
        <authorList>
            <consortium name="EnsemblPlants"/>
        </authorList>
    </citation>
    <scope>IDENTIFICATION</scope>
</reference>
<dbReference type="EnsemblPlants" id="LPERR01G10940.1">
    <property type="protein sequence ID" value="LPERR01G10940.1"/>
    <property type="gene ID" value="LPERR01G10940"/>
</dbReference>
<dbReference type="PANTHER" id="PTHR22761">
    <property type="entry name" value="CHARGED MULTIVESICULAR BODY PROTEIN"/>
    <property type="match status" value="1"/>
</dbReference>
<dbReference type="Gramene" id="LPERR01G10940.1">
    <property type="protein sequence ID" value="LPERR01G10940.1"/>
    <property type="gene ID" value="LPERR01G10940"/>
</dbReference>
<dbReference type="GO" id="GO:0000815">
    <property type="term" value="C:ESCRT III complex"/>
    <property type="evidence" value="ECO:0007669"/>
    <property type="project" value="TreeGrafter"/>
</dbReference>
<proteinExistence type="predicted"/>